<comment type="caution">
    <text evidence="6">The sequence shown here is derived from an EMBL/GenBank/DDBJ whole genome shotgun (WGS) entry which is preliminary data.</text>
</comment>
<dbReference type="PATRIC" id="fig|83552.4.peg.1136"/>
<reference evidence="6 7" key="1">
    <citation type="journal article" date="2014" name="Mol. Biol. Evol.">
        <title>Massive expansion of Ubiquitination-related gene families within the Chlamydiae.</title>
        <authorList>
            <person name="Domman D."/>
            <person name="Collingro A."/>
            <person name="Lagkouvardos I."/>
            <person name="Gehre L."/>
            <person name="Weinmaier T."/>
            <person name="Rattei T."/>
            <person name="Subtil A."/>
            <person name="Horn M."/>
        </authorList>
    </citation>
    <scope>NUCLEOTIDE SEQUENCE [LARGE SCALE GENOMIC DNA]</scope>
    <source>
        <strain evidence="6 7">OEW1</strain>
    </source>
</reference>
<evidence type="ECO:0000259" key="5">
    <source>
        <dbReference type="Pfam" id="PF06144"/>
    </source>
</evidence>
<keyword evidence="4" id="KW-0239">DNA-directed DNA polymerase</keyword>
<dbReference type="AlphaFoldDB" id="A0A0C1E921"/>
<evidence type="ECO:0000256" key="3">
    <source>
        <dbReference type="ARBA" id="ARBA00022705"/>
    </source>
</evidence>
<accession>A0A0C1E921</accession>
<dbReference type="InterPro" id="IPR005790">
    <property type="entry name" value="DNA_polIII_delta"/>
</dbReference>
<keyword evidence="2" id="KW-0548">Nucleotidyltransferase</keyword>
<dbReference type="Proteomes" id="UP000031307">
    <property type="component" value="Unassembled WGS sequence"/>
</dbReference>
<evidence type="ECO:0000313" key="7">
    <source>
        <dbReference type="Proteomes" id="UP000031307"/>
    </source>
</evidence>
<feature type="domain" description="DNA polymerase III delta N-terminal" evidence="5">
    <location>
        <begin position="32"/>
        <end position="147"/>
    </location>
</feature>
<gene>
    <name evidence="6" type="ORF">DB43_FZ00010</name>
</gene>
<evidence type="ECO:0000313" key="6">
    <source>
        <dbReference type="EMBL" id="KIA77672.1"/>
    </source>
</evidence>
<dbReference type="InterPro" id="IPR010372">
    <property type="entry name" value="DNA_pol3_delta_N"/>
</dbReference>
<dbReference type="Gene3D" id="3.40.50.300">
    <property type="entry name" value="P-loop containing nucleotide triphosphate hydrolases"/>
    <property type="match status" value="1"/>
</dbReference>
<keyword evidence="3" id="KW-0235">DNA replication</keyword>
<dbReference type="GO" id="GO:0009360">
    <property type="term" value="C:DNA polymerase III complex"/>
    <property type="evidence" value="ECO:0007669"/>
    <property type="project" value="InterPro"/>
</dbReference>
<proteinExistence type="predicted"/>
<dbReference type="Pfam" id="PF06144">
    <property type="entry name" value="DNA_pol3_delta"/>
    <property type="match status" value="1"/>
</dbReference>
<dbReference type="GO" id="GO:0003887">
    <property type="term" value="F:DNA-directed DNA polymerase activity"/>
    <property type="evidence" value="ECO:0007669"/>
    <property type="project" value="UniProtKB-KW"/>
</dbReference>
<evidence type="ECO:0000256" key="2">
    <source>
        <dbReference type="ARBA" id="ARBA00022695"/>
    </source>
</evidence>
<dbReference type="EMBL" id="JSAM01000069">
    <property type="protein sequence ID" value="KIA77672.1"/>
    <property type="molecule type" value="Genomic_DNA"/>
</dbReference>
<name>A0A0C1E921_9BACT</name>
<organism evidence="6 7">
    <name type="scientific">Parachlamydia acanthamoebae</name>
    <dbReference type="NCBI Taxonomy" id="83552"/>
    <lineage>
        <taxon>Bacteria</taxon>
        <taxon>Pseudomonadati</taxon>
        <taxon>Chlamydiota</taxon>
        <taxon>Chlamydiia</taxon>
        <taxon>Parachlamydiales</taxon>
        <taxon>Parachlamydiaceae</taxon>
        <taxon>Parachlamydia</taxon>
    </lineage>
</organism>
<evidence type="ECO:0000256" key="4">
    <source>
        <dbReference type="ARBA" id="ARBA00022932"/>
    </source>
</evidence>
<protein>
    <recommendedName>
        <fullName evidence="5">DNA polymerase III delta N-terminal domain-containing protein</fullName>
    </recommendedName>
</protein>
<evidence type="ECO:0000256" key="1">
    <source>
        <dbReference type="ARBA" id="ARBA00022679"/>
    </source>
</evidence>
<dbReference type="PANTHER" id="PTHR34388">
    <property type="entry name" value="DNA POLYMERASE III SUBUNIT DELTA"/>
    <property type="match status" value="1"/>
</dbReference>
<keyword evidence="1" id="KW-0808">Transferase</keyword>
<dbReference type="GO" id="GO:0006261">
    <property type="term" value="P:DNA-templated DNA replication"/>
    <property type="evidence" value="ECO:0007669"/>
    <property type="project" value="TreeGrafter"/>
</dbReference>
<dbReference type="PANTHER" id="PTHR34388:SF1">
    <property type="entry name" value="DNA POLYMERASE III SUBUNIT DELTA"/>
    <property type="match status" value="1"/>
</dbReference>
<dbReference type="GO" id="GO:0003677">
    <property type="term" value="F:DNA binding"/>
    <property type="evidence" value="ECO:0007669"/>
    <property type="project" value="InterPro"/>
</dbReference>
<dbReference type="InterPro" id="IPR027417">
    <property type="entry name" value="P-loop_NTPase"/>
</dbReference>
<sequence length="159" mass="18436">MLAKDRIMKYTNFQAFEKHVRHSAPQHFSPIYLLITPDDFERQKAENLLRKEVLGSQMSSPYAFVQKEAESLPIQELKEELNTGDMFASRRVVLIQHLDALKKPQREYLEEYCLHPSAQLCLVCSAATFNRTTQLYKKMEKAGVIFDVEEKNLGSLKNI</sequence>